<keyword evidence="2" id="KW-1185">Reference proteome</keyword>
<comment type="caution">
    <text evidence="1">The sequence shown here is derived from an EMBL/GenBank/DDBJ whole genome shotgun (WGS) entry which is preliminary data.</text>
</comment>
<reference evidence="1 2" key="1">
    <citation type="submission" date="2018-08" db="EMBL/GenBank/DDBJ databases">
        <title>Genomic investigation of the strawberry pathogen Phytophthora fragariae indicates pathogenicity is determined by transcriptional variation in three key races.</title>
        <authorList>
            <person name="Adams T.M."/>
            <person name="Armitage A.D."/>
            <person name="Sobczyk M.K."/>
            <person name="Bates H.J."/>
            <person name="Dunwell J.M."/>
            <person name="Nellist C.F."/>
            <person name="Harrison R.J."/>
        </authorList>
    </citation>
    <scope>NUCLEOTIDE SEQUENCE [LARGE SCALE GENOMIC DNA]</scope>
    <source>
        <strain evidence="1 2">SCRP333</strain>
    </source>
</reference>
<gene>
    <name evidence="1" type="ORF">PR003_g33582</name>
</gene>
<name>A0A6A4AUT0_9STRA</name>
<dbReference type="Pfam" id="PF13650">
    <property type="entry name" value="Asp_protease_2"/>
    <property type="match status" value="1"/>
</dbReference>
<accession>A0A6A4AUT0</accession>
<dbReference type="AlphaFoldDB" id="A0A6A4AUT0"/>
<dbReference type="SUPFAM" id="SSF50630">
    <property type="entry name" value="Acid proteases"/>
    <property type="match status" value="1"/>
</dbReference>
<dbReference type="Proteomes" id="UP000434957">
    <property type="component" value="Unassembled WGS sequence"/>
</dbReference>
<dbReference type="CDD" id="cd00303">
    <property type="entry name" value="retropepsin_like"/>
    <property type="match status" value="1"/>
</dbReference>
<dbReference type="EMBL" id="QXFT01009706">
    <property type="protein sequence ID" value="KAE9262321.1"/>
    <property type="molecule type" value="Genomic_DNA"/>
</dbReference>
<proteinExistence type="predicted"/>
<sequence length="144" mass="15867">MELGPGQRYGWWTDHEQEGSREVTLVHGAVNDLRVQILLDTGTSGSMASLNLARRLKLKLQVLPEPIKVSGLGGVPSYITASAKVKITLEVRVVYITNVWVTNIGKDVKVLLGMNFMYAAGVRMCVREGLVQLPDEETILMSDL</sequence>
<dbReference type="InterPro" id="IPR021109">
    <property type="entry name" value="Peptidase_aspartic_dom_sf"/>
</dbReference>
<organism evidence="1 2">
    <name type="scientific">Phytophthora rubi</name>
    <dbReference type="NCBI Taxonomy" id="129364"/>
    <lineage>
        <taxon>Eukaryota</taxon>
        <taxon>Sar</taxon>
        <taxon>Stramenopiles</taxon>
        <taxon>Oomycota</taxon>
        <taxon>Peronosporomycetes</taxon>
        <taxon>Peronosporales</taxon>
        <taxon>Peronosporaceae</taxon>
        <taxon>Phytophthora</taxon>
    </lineage>
</organism>
<dbReference type="Gene3D" id="2.40.70.10">
    <property type="entry name" value="Acid Proteases"/>
    <property type="match status" value="1"/>
</dbReference>
<evidence type="ECO:0000313" key="2">
    <source>
        <dbReference type="Proteomes" id="UP000434957"/>
    </source>
</evidence>
<protein>
    <recommendedName>
        <fullName evidence="3">Peptidase A2 domain-containing protein</fullName>
    </recommendedName>
</protein>
<evidence type="ECO:0000313" key="1">
    <source>
        <dbReference type="EMBL" id="KAE9262321.1"/>
    </source>
</evidence>
<evidence type="ECO:0008006" key="3">
    <source>
        <dbReference type="Google" id="ProtNLM"/>
    </source>
</evidence>